<evidence type="ECO:0000313" key="2">
    <source>
        <dbReference type="EMBL" id="ORV64227.1"/>
    </source>
</evidence>
<dbReference type="AlphaFoldDB" id="A0A1X1V5A0"/>
<feature type="domain" description="Glyoxalase-like" evidence="1">
    <location>
        <begin position="3"/>
        <end position="170"/>
    </location>
</feature>
<dbReference type="Proteomes" id="UP000194000">
    <property type="component" value="Unassembled WGS sequence"/>
</dbReference>
<sequence>MALVAHDCENTATALRETFGWPDPFHDPGVGEFGLVNAVFAVGDSFVEVVSPVQPDTTAGRYLARRGSDSGYMAIFQMPSLEEARRRVNDLGVRVVWKVDLDDIAGTHLHPKDTPGAIVSLDWASPTDSWRWAGPAWTGTVPDHPAGGIAGITVEVQEPAEAARRWARVLGLDAEVEDGVAHVRLDPAGQSLRFVPSVDGRAEGITEIWLTPGLPGLPNGSGPVAEIGGVHS</sequence>
<dbReference type="SUPFAM" id="SSF54593">
    <property type="entry name" value="Glyoxalase/Bleomycin resistance protein/Dihydroxybiphenyl dioxygenase"/>
    <property type="match status" value="1"/>
</dbReference>
<dbReference type="InterPro" id="IPR029068">
    <property type="entry name" value="Glyas_Bleomycin-R_OHBP_Dase"/>
</dbReference>
<dbReference type="Pfam" id="PF13468">
    <property type="entry name" value="Glyoxalase_3"/>
    <property type="match status" value="1"/>
</dbReference>
<evidence type="ECO:0000259" key="1">
    <source>
        <dbReference type="Pfam" id="PF13468"/>
    </source>
</evidence>
<evidence type="ECO:0000313" key="3">
    <source>
        <dbReference type="Proteomes" id="UP000194000"/>
    </source>
</evidence>
<keyword evidence="3" id="KW-1185">Reference proteome</keyword>
<protein>
    <recommendedName>
        <fullName evidence="1">Glyoxalase-like domain-containing protein</fullName>
    </recommendedName>
</protein>
<proteinExistence type="predicted"/>
<dbReference type="InterPro" id="IPR025870">
    <property type="entry name" value="Glyoxalase-like_dom"/>
</dbReference>
<comment type="caution">
    <text evidence="2">The sequence shown here is derived from an EMBL/GenBank/DDBJ whole genome shotgun (WGS) entry which is preliminary data.</text>
</comment>
<gene>
    <name evidence="2" type="ORF">AWC06_06635</name>
</gene>
<dbReference type="Gene3D" id="3.10.180.10">
    <property type="entry name" value="2,3-Dihydroxybiphenyl 1,2-Dioxygenase, domain 1"/>
    <property type="match status" value="1"/>
</dbReference>
<accession>A0A1X1V5A0</accession>
<dbReference type="EMBL" id="LQOW01000004">
    <property type="protein sequence ID" value="ORV64227.1"/>
    <property type="molecule type" value="Genomic_DNA"/>
</dbReference>
<reference evidence="2 3" key="1">
    <citation type="submission" date="2016-01" db="EMBL/GenBank/DDBJ databases">
        <title>The new phylogeny of the genus Mycobacterium.</title>
        <authorList>
            <person name="Tarcisio F."/>
            <person name="Conor M."/>
            <person name="Antonella G."/>
            <person name="Elisabetta G."/>
            <person name="Giulia F.S."/>
            <person name="Sara T."/>
            <person name="Anna F."/>
            <person name="Clotilde B."/>
            <person name="Roberto B."/>
            <person name="Veronica D.S."/>
            <person name="Fabio R."/>
            <person name="Monica P."/>
            <person name="Olivier J."/>
            <person name="Enrico T."/>
            <person name="Nicola S."/>
        </authorList>
    </citation>
    <scope>NUCLEOTIDE SEQUENCE [LARGE SCALE GENOMIC DNA]</scope>
    <source>
        <strain evidence="2 3">DSM 45731</strain>
    </source>
</reference>
<organism evidence="2 3">
    <name type="scientific">Mycobacterium fragae</name>
    <dbReference type="NCBI Taxonomy" id="1260918"/>
    <lineage>
        <taxon>Bacteria</taxon>
        <taxon>Bacillati</taxon>
        <taxon>Actinomycetota</taxon>
        <taxon>Actinomycetes</taxon>
        <taxon>Mycobacteriales</taxon>
        <taxon>Mycobacteriaceae</taxon>
        <taxon>Mycobacterium</taxon>
    </lineage>
</organism>
<name>A0A1X1V5A0_9MYCO</name>
<dbReference type="STRING" id="1260918.AWC06_06635"/>